<keyword evidence="2" id="KW-1185">Reference proteome</keyword>
<reference evidence="1" key="1">
    <citation type="submission" date="2008-06" db="EMBL/GenBank/DDBJ databases">
        <authorList>
            <person name="Lorenzi H."/>
            <person name="Inman J."/>
            <person name="Miller J."/>
            <person name="Schobel S."/>
            <person name="Amedeo P."/>
            <person name="Caler E.V."/>
            <person name="da Silva J."/>
        </authorList>
    </citation>
    <scope>NUCLEOTIDE SEQUENCE [LARGE SCALE GENOMIC DNA]</scope>
    <source>
        <strain evidence="1">RN66</strain>
    </source>
</reference>
<dbReference type="GeneID" id="6995673"/>
<evidence type="ECO:0000313" key="2">
    <source>
        <dbReference type="Proteomes" id="UP000001460"/>
    </source>
</evidence>
<dbReference type="RefSeq" id="XP_002140340.1">
    <property type="nucleotide sequence ID" value="XM_002140304.1"/>
</dbReference>
<dbReference type="VEuPathDB" id="CryptoDB:CMU_017440"/>
<gene>
    <name evidence="1" type="ORF">CMU_017440</name>
</gene>
<organism evidence="1 2">
    <name type="scientific">Cryptosporidium muris (strain RN66)</name>
    <dbReference type="NCBI Taxonomy" id="441375"/>
    <lineage>
        <taxon>Eukaryota</taxon>
        <taxon>Sar</taxon>
        <taxon>Alveolata</taxon>
        <taxon>Apicomplexa</taxon>
        <taxon>Conoidasida</taxon>
        <taxon>Coccidia</taxon>
        <taxon>Eucoccidiorida</taxon>
        <taxon>Eimeriorina</taxon>
        <taxon>Cryptosporidiidae</taxon>
        <taxon>Cryptosporidium</taxon>
    </lineage>
</organism>
<proteinExistence type="predicted"/>
<dbReference type="OrthoDB" id="336916at2759"/>
<evidence type="ECO:0000313" key="1">
    <source>
        <dbReference type="EMBL" id="EEA05991.1"/>
    </source>
</evidence>
<name>B6ACY7_CRYMR</name>
<dbReference type="AlphaFoldDB" id="B6ACY7"/>
<dbReference type="EMBL" id="DS989728">
    <property type="protein sequence ID" value="EEA05991.1"/>
    <property type="molecule type" value="Genomic_DNA"/>
</dbReference>
<accession>B6ACY7</accession>
<dbReference type="Proteomes" id="UP000001460">
    <property type="component" value="Unassembled WGS sequence"/>
</dbReference>
<protein>
    <submittedName>
        <fullName evidence="1">Uncharacterized protein</fullName>
    </submittedName>
</protein>
<sequence>MKIEPSLTDSLSWQVTNRTLYHPFSCFQLLDNSLMFALTSKNKLLLQKGSNTTILCVTLVKNSKYNISKNIVTNTVIDLKFPIGSLQLPHTPVTGRFFGKMNFEIHLSHCSRGLVSFYLADTKLSLLEPFIILKCMDTTLLQDSQNSDVQKKSTWSFKERPYSCTYISLENVLQWSCISKVEGAEFQINKEIQNILIPESHVLQDTILGNFVIIGESFILKSGCEGEILSIKHSSKLAISEELIRIRCDDGGKKRMAEKVAYAVMLANSGKDENKGYSETRQNFSASV</sequence>